<dbReference type="AlphaFoldDB" id="A0A1S4F2P4"/>
<dbReference type="InterPro" id="IPR023796">
    <property type="entry name" value="Serpin_dom"/>
</dbReference>
<dbReference type="Proteomes" id="UP000008820">
    <property type="component" value="Chromosome 2"/>
</dbReference>
<proteinExistence type="inferred from homology"/>
<comment type="similarity">
    <text evidence="1 4">Belongs to the serpin family.</text>
</comment>
<evidence type="ECO:0000256" key="3">
    <source>
        <dbReference type="ARBA" id="ARBA00022900"/>
    </source>
</evidence>
<dbReference type="PANTHER" id="PTHR11461">
    <property type="entry name" value="SERINE PROTEASE INHIBITOR, SERPIN"/>
    <property type="match status" value="1"/>
</dbReference>
<dbReference type="PANTHER" id="PTHR11461:SF211">
    <property type="entry name" value="GH10112P-RELATED"/>
    <property type="match status" value="1"/>
</dbReference>
<keyword evidence="3" id="KW-0722">Serine protease inhibitor</keyword>
<dbReference type="Pfam" id="PF00079">
    <property type="entry name" value="Serpin"/>
    <property type="match status" value="1"/>
</dbReference>
<evidence type="ECO:0000256" key="1">
    <source>
        <dbReference type="ARBA" id="ARBA00009500"/>
    </source>
</evidence>
<dbReference type="InterPro" id="IPR000215">
    <property type="entry name" value="Serpin_fam"/>
</dbReference>
<evidence type="ECO:0000313" key="6">
    <source>
        <dbReference type="EnsemblMetazoa" id="AAEL002730-PA"/>
    </source>
</evidence>
<evidence type="ECO:0000256" key="4">
    <source>
        <dbReference type="RuleBase" id="RU000411"/>
    </source>
</evidence>
<dbReference type="VEuPathDB" id="VectorBase:AAEL002730"/>
<feature type="domain" description="Serpin" evidence="5">
    <location>
        <begin position="32"/>
        <end position="380"/>
    </location>
</feature>
<protein>
    <recommendedName>
        <fullName evidence="5">Serpin domain-containing protein</fullName>
    </recommendedName>
</protein>
<dbReference type="InterPro" id="IPR042178">
    <property type="entry name" value="Serpin_sf_1"/>
</dbReference>
<keyword evidence="7" id="KW-1185">Reference proteome</keyword>
<evidence type="ECO:0000256" key="2">
    <source>
        <dbReference type="ARBA" id="ARBA00022690"/>
    </source>
</evidence>
<keyword evidence="2" id="KW-0646">Protease inhibitor</keyword>
<dbReference type="InterPro" id="IPR036186">
    <property type="entry name" value="Serpin_sf"/>
</dbReference>
<dbReference type="SUPFAM" id="SSF56574">
    <property type="entry name" value="Serpins"/>
    <property type="match status" value="1"/>
</dbReference>
<dbReference type="InterPro" id="IPR042185">
    <property type="entry name" value="Serpin_sf_2"/>
</dbReference>
<sequence>MKLFSVFVMLLIGDGFYIGEATHSEASIQFSLNFFRAAYSLNPTRNCVLSPITIQHTLAMLHHAAKRKETSQMHRLLRIPDSSDSYFERNEPFSNDLNNDALEMITKVFHSQVELNPNLLPVLQAEYSVDVQVSDFSRPEQVVDSVNRWASRFTNGLVGDVFNGNGFSDDANLMIINTLTFNASWEHPFSPRSLLKDDFYFLNGVRKVDTMRSYKGFRYCEIDDIRAVELAYERNSDLSMLIIKSDSQPLDTVIERFDMEMYRTINERLYHDRFKLVIPKFTISTGIGAKRILKAMGLSDVFGKDTFDVFVGFSSRLANIYQAVRIDIDENGTRAAAGTYSEKSMRVGTDFKYAIDGPFMFVIRKDTTKDIVFIGHYSSYVE</sequence>
<dbReference type="GO" id="GO:0004867">
    <property type="term" value="F:serine-type endopeptidase inhibitor activity"/>
    <property type="evidence" value="ECO:0007669"/>
    <property type="project" value="UniProtKB-KW"/>
</dbReference>
<dbReference type="GO" id="GO:0005615">
    <property type="term" value="C:extracellular space"/>
    <property type="evidence" value="ECO:0007669"/>
    <property type="project" value="InterPro"/>
</dbReference>
<gene>
    <name evidence="6" type="primary">5575768</name>
</gene>
<dbReference type="SMART" id="SM00093">
    <property type="entry name" value="SERPIN"/>
    <property type="match status" value="1"/>
</dbReference>
<reference evidence="6" key="2">
    <citation type="submission" date="2020-05" db="UniProtKB">
        <authorList>
            <consortium name="EnsemblMetazoa"/>
        </authorList>
    </citation>
    <scope>IDENTIFICATION</scope>
    <source>
        <strain evidence="6">LVP_AGWG</strain>
    </source>
</reference>
<dbReference type="EnsemblMetazoa" id="AAEL002730-RA">
    <property type="protein sequence ID" value="AAEL002730-PA"/>
    <property type="gene ID" value="AAEL002730"/>
</dbReference>
<evidence type="ECO:0000313" key="7">
    <source>
        <dbReference type="Proteomes" id="UP000008820"/>
    </source>
</evidence>
<evidence type="ECO:0000259" key="5">
    <source>
        <dbReference type="SMART" id="SM00093"/>
    </source>
</evidence>
<dbReference type="InParanoid" id="A0A1S4F2P4"/>
<accession>A0A1S4F2P4</accession>
<name>A0A1S4F2P4_AEDAE</name>
<dbReference type="OrthoDB" id="7758180at2759"/>
<reference evidence="6 7" key="1">
    <citation type="submission" date="2017-06" db="EMBL/GenBank/DDBJ databases">
        <title>Aedes aegypti genome working group (AGWG) sequencing and assembly.</title>
        <authorList>
            <consortium name="Aedes aegypti Genome Working Group (AGWG)"/>
            <person name="Matthews B.J."/>
        </authorList>
    </citation>
    <scope>NUCLEOTIDE SEQUENCE [LARGE SCALE GENOMIC DNA]</scope>
    <source>
        <strain evidence="6 7">LVP_AGWG</strain>
    </source>
</reference>
<dbReference type="Gene3D" id="2.30.39.10">
    <property type="entry name" value="Alpha-1-antitrypsin, domain 1"/>
    <property type="match status" value="1"/>
</dbReference>
<dbReference type="Gene3D" id="3.30.497.10">
    <property type="entry name" value="Antithrombin, subunit I, domain 2"/>
    <property type="match status" value="1"/>
</dbReference>
<organism evidence="6 7">
    <name type="scientific">Aedes aegypti</name>
    <name type="common">Yellowfever mosquito</name>
    <name type="synonym">Culex aegypti</name>
    <dbReference type="NCBI Taxonomy" id="7159"/>
    <lineage>
        <taxon>Eukaryota</taxon>
        <taxon>Metazoa</taxon>
        <taxon>Ecdysozoa</taxon>
        <taxon>Arthropoda</taxon>
        <taxon>Hexapoda</taxon>
        <taxon>Insecta</taxon>
        <taxon>Pterygota</taxon>
        <taxon>Neoptera</taxon>
        <taxon>Endopterygota</taxon>
        <taxon>Diptera</taxon>
        <taxon>Nematocera</taxon>
        <taxon>Culicoidea</taxon>
        <taxon>Culicidae</taxon>
        <taxon>Culicinae</taxon>
        <taxon>Aedini</taxon>
        <taxon>Aedes</taxon>
        <taxon>Stegomyia</taxon>
    </lineage>
</organism>